<dbReference type="Proteomes" id="UP000069443">
    <property type="component" value="Unassembled WGS sequence"/>
</dbReference>
<comment type="caution">
    <text evidence="2">The sequence shown here is derived from an EMBL/GenBank/DDBJ whole genome shotgun (WGS) entry which is preliminary data.</text>
</comment>
<reference evidence="3" key="1">
    <citation type="journal article" date="2016" name="Genome Announc.">
        <title>Draft Genome Sequences of Five Rapidly Growing Mycobacterium Species, M. thermoresistibile, M. fortuitum subsp. acetamidolyticum, M. canariasense, M. brisbanense, and M. novocastrense.</title>
        <authorList>
            <person name="Katahira K."/>
            <person name="Ogura Y."/>
            <person name="Gotoh Y."/>
            <person name="Hayashi T."/>
        </authorList>
    </citation>
    <scope>NUCLEOTIDE SEQUENCE [LARGE SCALE GENOMIC DNA]</scope>
    <source>
        <strain evidence="3">JCM15298</strain>
    </source>
</reference>
<dbReference type="OrthoDB" id="9963570at2"/>
<feature type="signal peptide" evidence="1">
    <location>
        <begin position="1"/>
        <end position="26"/>
    </location>
</feature>
<dbReference type="STRING" id="228230.RMCC_3708"/>
<accession>A0A100WDU1</accession>
<reference evidence="3" key="2">
    <citation type="submission" date="2016-02" db="EMBL/GenBank/DDBJ databases">
        <title>Draft genome sequence of five rapidly growing Mycobacterium species.</title>
        <authorList>
            <person name="Katahira K."/>
            <person name="Gotou Y."/>
            <person name="Iida K."/>
            <person name="Ogura Y."/>
            <person name="Hayashi T."/>
        </authorList>
    </citation>
    <scope>NUCLEOTIDE SEQUENCE [LARGE SCALE GENOMIC DNA]</scope>
    <source>
        <strain evidence="3">JCM15298</strain>
    </source>
</reference>
<gene>
    <name evidence="2" type="ORF">RMCC_3708</name>
</gene>
<name>A0A100WDU1_MYCCR</name>
<evidence type="ECO:0000313" key="2">
    <source>
        <dbReference type="EMBL" id="GAS96742.1"/>
    </source>
</evidence>
<proteinExistence type="predicted"/>
<feature type="chain" id="PRO_5007090073" evidence="1">
    <location>
        <begin position="27"/>
        <end position="77"/>
    </location>
</feature>
<dbReference type="RefSeq" id="WP_131805323.1">
    <property type="nucleotide sequence ID" value="NZ_BCSY01000057.1"/>
</dbReference>
<keyword evidence="1" id="KW-0732">Signal</keyword>
<keyword evidence="3" id="KW-1185">Reference proteome</keyword>
<sequence>MKLILLLTGCLATTALLIGAVIVATAAPSDLASGPSGGVATTTSLDPTVEATTMAVPAIRGKVPLYPGQAPNADPQG</sequence>
<evidence type="ECO:0000256" key="1">
    <source>
        <dbReference type="SAM" id="SignalP"/>
    </source>
</evidence>
<organism evidence="2 3">
    <name type="scientific">Mycolicibacterium canariasense</name>
    <name type="common">Mycobacterium canariasense</name>
    <dbReference type="NCBI Taxonomy" id="228230"/>
    <lineage>
        <taxon>Bacteria</taxon>
        <taxon>Bacillati</taxon>
        <taxon>Actinomycetota</taxon>
        <taxon>Actinomycetes</taxon>
        <taxon>Mycobacteriales</taxon>
        <taxon>Mycobacteriaceae</taxon>
        <taxon>Mycolicibacterium</taxon>
    </lineage>
</organism>
<dbReference type="EMBL" id="BCSY01000057">
    <property type="protein sequence ID" value="GAS96742.1"/>
    <property type="molecule type" value="Genomic_DNA"/>
</dbReference>
<dbReference type="AlphaFoldDB" id="A0A100WDU1"/>
<protein>
    <submittedName>
        <fullName evidence="2">Uncharacterized protein</fullName>
    </submittedName>
</protein>
<evidence type="ECO:0000313" key="3">
    <source>
        <dbReference type="Proteomes" id="UP000069443"/>
    </source>
</evidence>